<dbReference type="PANTHER" id="PTHR47123">
    <property type="entry name" value="F-BOX PROTEIN SKIP23"/>
    <property type="match status" value="1"/>
</dbReference>
<evidence type="ECO:0000313" key="2">
    <source>
        <dbReference type="EMBL" id="CDY54218.1"/>
    </source>
</evidence>
<dbReference type="Proteomes" id="UP000028999">
    <property type="component" value="Unassembled WGS sequence"/>
</dbReference>
<dbReference type="SUPFAM" id="SSF81383">
    <property type="entry name" value="F-box domain"/>
    <property type="match status" value="1"/>
</dbReference>
<dbReference type="EMBL" id="LK033292">
    <property type="protein sequence ID" value="CDY54218.1"/>
    <property type="molecule type" value="Genomic_DNA"/>
</dbReference>
<gene>
    <name evidence="2" type="primary">BnaA04g28220D</name>
    <name evidence="2" type="ORF">GSBRNA2T00013615001</name>
</gene>
<dbReference type="InterPro" id="IPR051304">
    <property type="entry name" value="SCF_F-box_domain"/>
</dbReference>
<proteinExistence type="predicted"/>
<dbReference type="AlphaFoldDB" id="A0A078IYN8"/>
<evidence type="ECO:0000259" key="1">
    <source>
        <dbReference type="Pfam" id="PF00646"/>
    </source>
</evidence>
<dbReference type="Pfam" id="PF00646">
    <property type="entry name" value="F-box"/>
    <property type="match status" value="1"/>
</dbReference>
<reference evidence="2 3" key="1">
    <citation type="journal article" date="2014" name="Science">
        <title>Plant genetics. Early allopolyploid evolution in the post-Neolithic Brassica napus oilseed genome.</title>
        <authorList>
            <person name="Chalhoub B."/>
            <person name="Denoeud F."/>
            <person name="Liu S."/>
            <person name="Parkin I.A."/>
            <person name="Tang H."/>
            <person name="Wang X."/>
            <person name="Chiquet J."/>
            <person name="Belcram H."/>
            <person name="Tong C."/>
            <person name="Samans B."/>
            <person name="Correa M."/>
            <person name="Da Silva C."/>
            <person name="Just J."/>
            <person name="Falentin C."/>
            <person name="Koh C.S."/>
            <person name="Le Clainche I."/>
            <person name="Bernard M."/>
            <person name="Bento P."/>
            <person name="Noel B."/>
            <person name="Labadie K."/>
            <person name="Alberti A."/>
            <person name="Charles M."/>
            <person name="Arnaud D."/>
            <person name="Guo H."/>
            <person name="Daviaud C."/>
            <person name="Alamery S."/>
            <person name="Jabbari K."/>
            <person name="Zhao M."/>
            <person name="Edger P.P."/>
            <person name="Chelaifa H."/>
            <person name="Tack D."/>
            <person name="Lassalle G."/>
            <person name="Mestiri I."/>
            <person name="Schnel N."/>
            <person name="Le Paslier M.C."/>
            <person name="Fan G."/>
            <person name="Renault V."/>
            <person name="Bayer P.E."/>
            <person name="Golicz A.A."/>
            <person name="Manoli S."/>
            <person name="Lee T.H."/>
            <person name="Thi V.H."/>
            <person name="Chalabi S."/>
            <person name="Hu Q."/>
            <person name="Fan C."/>
            <person name="Tollenaere R."/>
            <person name="Lu Y."/>
            <person name="Battail C."/>
            <person name="Shen J."/>
            <person name="Sidebottom C.H."/>
            <person name="Wang X."/>
            <person name="Canaguier A."/>
            <person name="Chauveau A."/>
            <person name="Berard A."/>
            <person name="Deniot G."/>
            <person name="Guan M."/>
            <person name="Liu Z."/>
            <person name="Sun F."/>
            <person name="Lim Y.P."/>
            <person name="Lyons E."/>
            <person name="Town C.D."/>
            <person name="Bancroft I."/>
            <person name="Wang X."/>
            <person name="Meng J."/>
            <person name="Ma J."/>
            <person name="Pires J.C."/>
            <person name="King G.J."/>
            <person name="Brunel D."/>
            <person name="Delourme R."/>
            <person name="Renard M."/>
            <person name="Aury J.M."/>
            <person name="Adams K.L."/>
            <person name="Batley J."/>
            <person name="Snowdon R.J."/>
            <person name="Tost J."/>
            <person name="Edwards D."/>
            <person name="Zhou Y."/>
            <person name="Hua W."/>
            <person name="Sharpe A.G."/>
            <person name="Paterson A.H."/>
            <person name="Guan C."/>
            <person name="Wincker P."/>
        </authorList>
    </citation>
    <scope>NUCLEOTIDE SEQUENCE [LARGE SCALE GENOMIC DNA]</scope>
    <source>
        <strain evidence="3">cv. Darmor-bzh</strain>
    </source>
</reference>
<protein>
    <submittedName>
        <fullName evidence="2">BnaA04g28220D protein</fullName>
    </submittedName>
</protein>
<dbReference type="Gramene" id="CDY54218">
    <property type="protein sequence ID" value="CDY54218"/>
    <property type="gene ID" value="GSBRNA2T00013615001"/>
</dbReference>
<accession>A0A078IYN8</accession>
<dbReference type="Gene3D" id="1.20.1280.50">
    <property type="match status" value="1"/>
</dbReference>
<dbReference type="InterPro" id="IPR036047">
    <property type="entry name" value="F-box-like_dom_sf"/>
</dbReference>
<evidence type="ECO:0000313" key="3">
    <source>
        <dbReference type="Proteomes" id="UP000028999"/>
    </source>
</evidence>
<dbReference type="InterPro" id="IPR001810">
    <property type="entry name" value="F-box_dom"/>
</dbReference>
<sequence>MSEPPSEKKASLSSSSSMVPDWTQLPEELLHIIKDKLEHCFNVIHARSVCTSWRSTFPFPHSLLCPSYSLPAFGDFPYVSKGLCTLEKVP</sequence>
<feature type="domain" description="F-box" evidence="1">
    <location>
        <begin position="22"/>
        <end position="56"/>
    </location>
</feature>
<organism evidence="2 3">
    <name type="scientific">Brassica napus</name>
    <name type="common">Rape</name>
    <dbReference type="NCBI Taxonomy" id="3708"/>
    <lineage>
        <taxon>Eukaryota</taxon>
        <taxon>Viridiplantae</taxon>
        <taxon>Streptophyta</taxon>
        <taxon>Embryophyta</taxon>
        <taxon>Tracheophyta</taxon>
        <taxon>Spermatophyta</taxon>
        <taxon>Magnoliopsida</taxon>
        <taxon>eudicotyledons</taxon>
        <taxon>Gunneridae</taxon>
        <taxon>Pentapetalae</taxon>
        <taxon>rosids</taxon>
        <taxon>malvids</taxon>
        <taxon>Brassicales</taxon>
        <taxon>Brassicaceae</taxon>
        <taxon>Brassiceae</taxon>
        <taxon>Brassica</taxon>
    </lineage>
</organism>
<dbReference type="PANTHER" id="PTHR47123:SF27">
    <property type="entry name" value="F-BOX DOMAIN-CONTAINING PROTEIN"/>
    <property type="match status" value="1"/>
</dbReference>
<dbReference type="PaxDb" id="3708-A0A078IYN8"/>
<dbReference type="STRING" id="3708.A0A078IYN8"/>
<keyword evidence="3" id="KW-1185">Reference proteome</keyword>
<name>A0A078IYN8_BRANA</name>